<keyword evidence="3" id="KW-1185">Reference proteome</keyword>
<evidence type="ECO:0000313" key="3">
    <source>
        <dbReference type="Proteomes" id="UP001218188"/>
    </source>
</evidence>
<name>A0AAD6TI42_9AGAR</name>
<sequence length="435" mass="46925">MAPRDPQLSESYIQDSFHSYLKSSLTQAKAERLLDADVLSSAEGDLMITGPALCLYFAALRCTTNPPSVPLPRHTKSSQPMELSYDNCPEAFVSFLRVWSNTVPAIQALAPEHQHDLARMICNLEPLVTPLQPSLNGIAADLRAVAIEISQRRSFQDRYAGDLQAALDSGTTPASPTKRAAFVPPPSYDASPASSANSSPRSSLDGHPQGSPQYANHNLPPQSPTYLSPGSAATSSSGFPPRTPSPTILAHNSPAIEFIRETLYASLADALDEQPSLRNLLKTDPGRAYFASVAFAILDVATTSMTPDGAVIGVLGKNLTLAQCPPELRPFMAELAAIGRVAHEMQEEDDMTAMQCAQHGKPIPTTRMDRVRLMLEQGVGYAQGRRDNEEGRRSVEGRAVSFTNRINALSLGMTKLKAFRERQADVFKVLAGIGA</sequence>
<comment type="caution">
    <text evidence="2">The sequence shown here is derived from an EMBL/GenBank/DDBJ whole genome shotgun (WGS) entry which is preliminary data.</text>
</comment>
<evidence type="ECO:0000256" key="1">
    <source>
        <dbReference type="SAM" id="MobiDB-lite"/>
    </source>
</evidence>
<organism evidence="2 3">
    <name type="scientific">Mycena alexandri</name>
    <dbReference type="NCBI Taxonomy" id="1745969"/>
    <lineage>
        <taxon>Eukaryota</taxon>
        <taxon>Fungi</taxon>
        <taxon>Dikarya</taxon>
        <taxon>Basidiomycota</taxon>
        <taxon>Agaricomycotina</taxon>
        <taxon>Agaricomycetes</taxon>
        <taxon>Agaricomycetidae</taxon>
        <taxon>Agaricales</taxon>
        <taxon>Marasmiineae</taxon>
        <taxon>Mycenaceae</taxon>
        <taxon>Mycena</taxon>
    </lineage>
</organism>
<feature type="region of interest" description="Disordered" evidence="1">
    <location>
        <begin position="166"/>
        <end position="247"/>
    </location>
</feature>
<reference evidence="2" key="1">
    <citation type="submission" date="2023-03" db="EMBL/GenBank/DDBJ databases">
        <title>Massive genome expansion in bonnet fungi (Mycena s.s.) driven by repeated elements and novel gene families across ecological guilds.</title>
        <authorList>
            <consortium name="Lawrence Berkeley National Laboratory"/>
            <person name="Harder C.B."/>
            <person name="Miyauchi S."/>
            <person name="Viragh M."/>
            <person name="Kuo A."/>
            <person name="Thoen E."/>
            <person name="Andreopoulos B."/>
            <person name="Lu D."/>
            <person name="Skrede I."/>
            <person name="Drula E."/>
            <person name="Henrissat B."/>
            <person name="Morin E."/>
            <person name="Kohler A."/>
            <person name="Barry K."/>
            <person name="LaButti K."/>
            <person name="Morin E."/>
            <person name="Salamov A."/>
            <person name="Lipzen A."/>
            <person name="Mereny Z."/>
            <person name="Hegedus B."/>
            <person name="Baldrian P."/>
            <person name="Stursova M."/>
            <person name="Weitz H."/>
            <person name="Taylor A."/>
            <person name="Grigoriev I.V."/>
            <person name="Nagy L.G."/>
            <person name="Martin F."/>
            <person name="Kauserud H."/>
        </authorList>
    </citation>
    <scope>NUCLEOTIDE SEQUENCE</scope>
    <source>
        <strain evidence="2">CBHHK200</strain>
    </source>
</reference>
<evidence type="ECO:0000313" key="2">
    <source>
        <dbReference type="EMBL" id="KAJ7047026.1"/>
    </source>
</evidence>
<protein>
    <submittedName>
        <fullName evidence="2">Uncharacterized protein</fullName>
    </submittedName>
</protein>
<gene>
    <name evidence="2" type="ORF">C8F04DRAFT_218067</name>
</gene>
<dbReference type="EMBL" id="JARJCM010000002">
    <property type="protein sequence ID" value="KAJ7047026.1"/>
    <property type="molecule type" value="Genomic_DNA"/>
</dbReference>
<feature type="compositionally biased region" description="Polar residues" evidence="1">
    <location>
        <begin position="210"/>
        <end position="238"/>
    </location>
</feature>
<proteinExistence type="predicted"/>
<feature type="compositionally biased region" description="Low complexity" evidence="1">
    <location>
        <begin position="188"/>
        <end position="203"/>
    </location>
</feature>
<accession>A0AAD6TI42</accession>
<dbReference type="Proteomes" id="UP001218188">
    <property type="component" value="Unassembled WGS sequence"/>
</dbReference>
<dbReference type="AlphaFoldDB" id="A0AAD6TI42"/>